<evidence type="ECO:0000313" key="9">
    <source>
        <dbReference type="EMBL" id="CAF4024747.1"/>
    </source>
</evidence>
<dbReference type="InterPro" id="IPR006634">
    <property type="entry name" value="TLC-dom"/>
</dbReference>
<dbReference type="SMART" id="SM00724">
    <property type="entry name" value="TLC"/>
    <property type="match status" value="1"/>
</dbReference>
<dbReference type="GO" id="GO:0055088">
    <property type="term" value="P:lipid homeostasis"/>
    <property type="evidence" value="ECO:0007669"/>
    <property type="project" value="TreeGrafter"/>
</dbReference>
<feature type="transmembrane region" description="Helical" evidence="6">
    <location>
        <begin position="94"/>
        <end position="112"/>
    </location>
</feature>
<dbReference type="EMBL" id="CAJNON010000280">
    <property type="protein sequence ID" value="CAF1165097.1"/>
    <property type="molecule type" value="Genomic_DNA"/>
</dbReference>
<feature type="transmembrane region" description="Helical" evidence="6">
    <location>
        <begin position="52"/>
        <end position="74"/>
    </location>
</feature>
<organism evidence="8 10">
    <name type="scientific">Adineta steineri</name>
    <dbReference type="NCBI Taxonomy" id="433720"/>
    <lineage>
        <taxon>Eukaryota</taxon>
        <taxon>Metazoa</taxon>
        <taxon>Spiralia</taxon>
        <taxon>Gnathifera</taxon>
        <taxon>Rotifera</taxon>
        <taxon>Eurotatoria</taxon>
        <taxon>Bdelloidea</taxon>
        <taxon>Adinetida</taxon>
        <taxon>Adinetidae</taxon>
        <taxon>Adineta</taxon>
    </lineage>
</organism>
<evidence type="ECO:0000256" key="5">
    <source>
        <dbReference type="PROSITE-ProRule" id="PRU00205"/>
    </source>
</evidence>
<evidence type="ECO:0000313" key="8">
    <source>
        <dbReference type="EMBL" id="CAF1165097.1"/>
    </source>
</evidence>
<dbReference type="Pfam" id="PF03798">
    <property type="entry name" value="TRAM_LAG1_CLN8"/>
    <property type="match status" value="1"/>
</dbReference>
<dbReference type="Proteomes" id="UP000663881">
    <property type="component" value="Unassembled WGS sequence"/>
</dbReference>
<proteinExistence type="predicted"/>
<keyword evidence="4 5" id="KW-0472">Membrane</keyword>
<protein>
    <recommendedName>
        <fullName evidence="7">TLC domain-containing protein</fullName>
    </recommendedName>
</protein>
<evidence type="ECO:0000256" key="4">
    <source>
        <dbReference type="ARBA" id="ARBA00023136"/>
    </source>
</evidence>
<evidence type="ECO:0000259" key="7">
    <source>
        <dbReference type="PROSITE" id="PS50922"/>
    </source>
</evidence>
<evidence type="ECO:0000256" key="6">
    <source>
        <dbReference type="SAM" id="Phobius"/>
    </source>
</evidence>
<accession>A0A814TZU3</accession>
<comment type="caution">
    <text evidence="8">The sequence shown here is derived from an EMBL/GenBank/DDBJ whole genome shotgun (WGS) entry which is preliminary data.</text>
</comment>
<dbReference type="GO" id="GO:0005783">
    <property type="term" value="C:endoplasmic reticulum"/>
    <property type="evidence" value="ECO:0007669"/>
    <property type="project" value="TreeGrafter"/>
</dbReference>
<dbReference type="Proteomes" id="UP000663891">
    <property type="component" value="Unassembled WGS sequence"/>
</dbReference>
<dbReference type="PANTHER" id="PTHR13439">
    <property type="entry name" value="CT120 PROTEIN"/>
    <property type="match status" value="1"/>
</dbReference>
<feature type="transmembrane region" description="Helical" evidence="6">
    <location>
        <begin position="179"/>
        <end position="201"/>
    </location>
</feature>
<feature type="domain" description="TLC" evidence="7">
    <location>
        <begin position="43"/>
        <end position="253"/>
    </location>
</feature>
<feature type="transmembrane region" description="Helical" evidence="6">
    <location>
        <begin position="124"/>
        <end position="143"/>
    </location>
</feature>
<dbReference type="OrthoDB" id="10266980at2759"/>
<sequence>MSQNDQLRIQYMGNTPSSNVPIMSLIIISTIINILLYKILPSSLSPFLKSHIISTIHAFISVVSVVNFFFKYEINFKQINRILGGGISGTGDEIMVYSVCYSTGYLIYDLFLMFIHKSVRNNSAIIHHIVILISILLGLYSKVGHSCHFYYLAEELSTIPLNLKTIYRNQPRLHHIFSLLFVASFFLSRLFYGSIIFFYAFRAAPQFLKMAWNFHDITSFLIAFIQAVLCILTRLLNIYWALLILKKIFSKNLSEKKKKSS</sequence>
<feature type="transmembrane region" description="Helical" evidence="6">
    <location>
        <begin position="221"/>
        <end position="245"/>
    </location>
</feature>
<dbReference type="PANTHER" id="PTHR13439:SF0">
    <property type="entry name" value="TOPOISOMERASE I DAMAGE AFFECTED PROTEIN 4"/>
    <property type="match status" value="1"/>
</dbReference>
<keyword evidence="3 6" id="KW-1133">Transmembrane helix</keyword>
<keyword evidence="2 5" id="KW-0812">Transmembrane</keyword>
<dbReference type="PROSITE" id="PS50922">
    <property type="entry name" value="TLC"/>
    <property type="match status" value="1"/>
</dbReference>
<reference evidence="8" key="1">
    <citation type="submission" date="2021-02" db="EMBL/GenBank/DDBJ databases">
        <authorList>
            <person name="Nowell W R."/>
        </authorList>
    </citation>
    <scope>NUCLEOTIDE SEQUENCE</scope>
</reference>
<dbReference type="AlphaFoldDB" id="A0A814TZU3"/>
<dbReference type="GO" id="GO:0016020">
    <property type="term" value="C:membrane"/>
    <property type="evidence" value="ECO:0007669"/>
    <property type="project" value="UniProtKB-SubCell"/>
</dbReference>
<feature type="transmembrane region" description="Helical" evidence="6">
    <location>
        <begin position="20"/>
        <end position="40"/>
    </location>
</feature>
<gene>
    <name evidence="9" type="ORF">OKA104_LOCUS31192</name>
    <name evidence="8" type="ORF">VCS650_LOCUS23585</name>
</gene>
<evidence type="ECO:0000256" key="3">
    <source>
        <dbReference type="ARBA" id="ARBA00022989"/>
    </source>
</evidence>
<evidence type="ECO:0000256" key="2">
    <source>
        <dbReference type="ARBA" id="ARBA00022692"/>
    </source>
</evidence>
<evidence type="ECO:0000313" key="10">
    <source>
        <dbReference type="Proteomes" id="UP000663891"/>
    </source>
</evidence>
<dbReference type="InterPro" id="IPR050846">
    <property type="entry name" value="TLCD"/>
</dbReference>
<name>A0A814TZU3_9BILA</name>
<comment type="subcellular location">
    <subcellularLocation>
        <location evidence="1">Membrane</location>
        <topology evidence="1">Multi-pass membrane protein</topology>
    </subcellularLocation>
</comment>
<dbReference type="EMBL" id="CAJOAY010003485">
    <property type="protein sequence ID" value="CAF4024747.1"/>
    <property type="molecule type" value="Genomic_DNA"/>
</dbReference>
<evidence type="ECO:0000256" key="1">
    <source>
        <dbReference type="ARBA" id="ARBA00004141"/>
    </source>
</evidence>